<dbReference type="PANTHER" id="PTHR31500">
    <property type="entry name" value="AT-HOOK MOTIF NUCLEAR-LOCALIZED PROTEIN 9"/>
    <property type="match status" value="1"/>
</dbReference>
<proteinExistence type="predicted"/>
<evidence type="ECO:0000313" key="4">
    <source>
        <dbReference type="Proteomes" id="UP000823775"/>
    </source>
</evidence>
<comment type="subcellular location">
    <subcellularLocation>
        <location evidence="1">Nucleus</location>
    </subcellularLocation>
</comment>
<keyword evidence="1" id="KW-0805">Transcription regulation</keyword>
<dbReference type="EMBL" id="JACEIK010000399">
    <property type="protein sequence ID" value="MCD7456354.1"/>
    <property type="molecule type" value="Genomic_DNA"/>
</dbReference>
<feature type="region of interest" description="Disordered" evidence="2">
    <location>
        <begin position="136"/>
        <end position="158"/>
    </location>
</feature>
<feature type="region of interest" description="Disordered" evidence="2">
    <location>
        <begin position="72"/>
        <end position="116"/>
    </location>
</feature>
<gene>
    <name evidence="3" type="ORF">HAX54_031434</name>
</gene>
<dbReference type="InterPro" id="IPR039605">
    <property type="entry name" value="AHL"/>
</dbReference>
<accession>A0ABS8SCQ4</accession>
<sequence length="198" mass="21795">MPATTPTWPWNNGTTSNPTTTTHQQAQPNSYILPNNNNNDFIRAKVIFHQPHQQNLQFPFTLISEKNQKFNLDHSDQPTTIGLSTDPAKKKRGRPRKHSADGNIDLGLSPTPVSQNPLMVNPIDPSVGGINTAASSENPSKKGCWRPPGFGKQQQQQRETSGVVGFGFTPHLINVNIGEVDVVSFVDKGVLPILRHHL</sequence>
<name>A0ABS8SCQ4_DATST</name>
<comment type="domain">
    <text evidence="1">The PPC domain mediates interactions between AHL proteins.</text>
</comment>
<keyword evidence="1" id="KW-0539">Nucleus</keyword>
<comment type="caution">
    <text evidence="3">The sequence shown here is derived from an EMBL/GenBank/DDBJ whole genome shotgun (WGS) entry which is preliminary data.</text>
</comment>
<dbReference type="Proteomes" id="UP000823775">
    <property type="component" value="Unassembled WGS sequence"/>
</dbReference>
<protein>
    <recommendedName>
        <fullName evidence="1">AT-hook motif nuclear-localized protein</fullName>
    </recommendedName>
</protein>
<organism evidence="3 4">
    <name type="scientific">Datura stramonium</name>
    <name type="common">Jimsonweed</name>
    <name type="synonym">Common thornapple</name>
    <dbReference type="NCBI Taxonomy" id="4076"/>
    <lineage>
        <taxon>Eukaryota</taxon>
        <taxon>Viridiplantae</taxon>
        <taxon>Streptophyta</taxon>
        <taxon>Embryophyta</taxon>
        <taxon>Tracheophyta</taxon>
        <taxon>Spermatophyta</taxon>
        <taxon>Magnoliopsida</taxon>
        <taxon>eudicotyledons</taxon>
        <taxon>Gunneridae</taxon>
        <taxon>Pentapetalae</taxon>
        <taxon>asterids</taxon>
        <taxon>lamiids</taxon>
        <taxon>Solanales</taxon>
        <taxon>Solanaceae</taxon>
        <taxon>Solanoideae</taxon>
        <taxon>Datureae</taxon>
        <taxon>Datura</taxon>
    </lineage>
</organism>
<evidence type="ECO:0000256" key="1">
    <source>
        <dbReference type="RuleBase" id="RU367031"/>
    </source>
</evidence>
<feature type="compositionally biased region" description="Low complexity" evidence="2">
    <location>
        <begin position="1"/>
        <end position="22"/>
    </location>
</feature>
<evidence type="ECO:0000256" key="2">
    <source>
        <dbReference type="SAM" id="MobiDB-lite"/>
    </source>
</evidence>
<keyword evidence="1" id="KW-0804">Transcription</keyword>
<keyword evidence="4" id="KW-1185">Reference proteome</keyword>
<dbReference type="PANTHER" id="PTHR31500:SF110">
    <property type="entry name" value="AT-HOOK MOTIF NUCLEAR-LOCALIZED PROTEIN"/>
    <property type="match status" value="1"/>
</dbReference>
<keyword evidence="1" id="KW-0238">DNA-binding</keyword>
<comment type="function">
    <text evidence="1">Transcription factor that specifically binds AT-rich DNA sequences related to the nuclear matrix attachment regions (MARs).</text>
</comment>
<evidence type="ECO:0000313" key="3">
    <source>
        <dbReference type="EMBL" id="MCD7456354.1"/>
    </source>
</evidence>
<feature type="region of interest" description="Disordered" evidence="2">
    <location>
        <begin position="1"/>
        <end position="31"/>
    </location>
</feature>
<reference evidence="3 4" key="1">
    <citation type="journal article" date="2021" name="BMC Genomics">
        <title>Datura genome reveals duplications of psychoactive alkaloid biosynthetic genes and high mutation rate following tissue culture.</title>
        <authorList>
            <person name="Rajewski A."/>
            <person name="Carter-House D."/>
            <person name="Stajich J."/>
            <person name="Litt A."/>
        </authorList>
    </citation>
    <scope>NUCLEOTIDE SEQUENCE [LARGE SCALE GENOMIC DNA]</scope>
    <source>
        <strain evidence="3">AR-01</strain>
    </source>
</reference>